<evidence type="ECO:0000256" key="3">
    <source>
        <dbReference type="ARBA" id="ARBA00023315"/>
    </source>
</evidence>
<dbReference type="PANTHER" id="PTHR31623:SF17">
    <property type="entry name" value="F21J9.9"/>
    <property type="match status" value="1"/>
</dbReference>
<organism evidence="4 5">
    <name type="scientific">Penstemon smallii</name>
    <dbReference type="NCBI Taxonomy" id="265156"/>
    <lineage>
        <taxon>Eukaryota</taxon>
        <taxon>Viridiplantae</taxon>
        <taxon>Streptophyta</taxon>
        <taxon>Embryophyta</taxon>
        <taxon>Tracheophyta</taxon>
        <taxon>Spermatophyta</taxon>
        <taxon>Magnoliopsida</taxon>
        <taxon>eudicotyledons</taxon>
        <taxon>Gunneridae</taxon>
        <taxon>Pentapetalae</taxon>
        <taxon>asterids</taxon>
        <taxon>lamiids</taxon>
        <taxon>Lamiales</taxon>
        <taxon>Plantaginaceae</taxon>
        <taxon>Cheloneae</taxon>
        <taxon>Penstemon</taxon>
    </lineage>
</organism>
<evidence type="ECO:0000313" key="4">
    <source>
        <dbReference type="EMBL" id="KAL3812351.1"/>
    </source>
</evidence>
<reference evidence="4 5" key="1">
    <citation type="submission" date="2024-12" db="EMBL/GenBank/DDBJ databases">
        <title>The unique morphological basis and parallel evolutionary history of personate flowers in Penstemon.</title>
        <authorList>
            <person name="Depatie T.H."/>
            <person name="Wessinger C.A."/>
        </authorList>
    </citation>
    <scope>NUCLEOTIDE SEQUENCE [LARGE SCALE GENOMIC DNA]</scope>
    <source>
        <strain evidence="4">WTNN_2</strain>
        <tissue evidence="4">Leaf</tissue>
    </source>
</reference>
<dbReference type="GO" id="GO:0016746">
    <property type="term" value="F:acyltransferase activity"/>
    <property type="evidence" value="ECO:0007669"/>
    <property type="project" value="UniProtKB-KW"/>
</dbReference>
<evidence type="ECO:0000256" key="1">
    <source>
        <dbReference type="ARBA" id="ARBA00009861"/>
    </source>
</evidence>
<dbReference type="Gene3D" id="3.30.559.10">
    <property type="entry name" value="Chloramphenicol acetyltransferase-like domain"/>
    <property type="match status" value="2"/>
</dbReference>
<dbReference type="EMBL" id="JBJXBP010000008">
    <property type="protein sequence ID" value="KAL3812351.1"/>
    <property type="molecule type" value="Genomic_DNA"/>
</dbReference>
<sequence length="546" mass="60951">MRRPSSLIYLCSTMRWKKVVSPVRTYSSGLVRNSNGDPFSSTTSPWKKYENHEFSRISSYQHYAYARFFSSAPLPSSSTTNNENESTNRLGTVEIISVENIKPASPTPHHLRTYEVSMLDQFIGNMYLSFVYFFPNKDENGSNLDLISKKRQLLKQTLSETLTRFYPLAGKLDGELRIDCNDDGAYYVEAKVNDRLSDFLQNPDNKSIHKLLPFVPNSMELLLKTSLVMIQTTIFGCGGISIGLHTSHKIIDGYSHVTFFNAWANAARGSSSEDDMIRPSFIAPSIFPPNPNPTQDSTLLGQILDAYPQNAGKVVTRRFIFPASSLKTLKEKAAAPSRVVGVSGLIWKCIMAASRARTSAEGGEPNPSILIFPVNIRARTSPHFPPYSIGNNLMLTFTRFKNDDDAVGLNSIVELVKNATSKVNSEFTEKFKGEEGYHKMVENYKEVKQLCSGKNVEQVSMTSLCNSGIYDIDFGWGKPTWISVADAGADIPFFKSMVYLMDTKSKDGIEAWVTLLEQDMALFERNAELLAFASLSHSPPLQTQVD</sequence>
<proteinExistence type="inferred from homology"/>
<dbReference type="Pfam" id="PF02458">
    <property type="entry name" value="Transferase"/>
    <property type="match status" value="1"/>
</dbReference>
<keyword evidence="5" id="KW-1185">Reference proteome</keyword>
<dbReference type="InterPro" id="IPR023213">
    <property type="entry name" value="CAT-like_dom_sf"/>
</dbReference>
<dbReference type="PANTHER" id="PTHR31623">
    <property type="entry name" value="F21J9.9"/>
    <property type="match status" value="1"/>
</dbReference>
<protein>
    <recommendedName>
        <fullName evidence="6">Transferase</fullName>
    </recommendedName>
</protein>
<dbReference type="AlphaFoldDB" id="A0ABD3RNZ4"/>
<evidence type="ECO:0000313" key="5">
    <source>
        <dbReference type="Proteomes" id="UP001634393"/>
    </source>
</evidence>
<comment type="similarity">
    <text evidence="1">Belongs to the plant acyltransferase family.</text>
</comment>
<gene>
    <name evidence="4" type="ORF">ACJIZ3_013619</name>
</gene>
<accession>A0ABD3RNZ4</accession>
<name>A0ABD3RNZ4_9LAMI</name>
<keyword evidence="2" id="KW-0808">Transferase</keyword>
<comment type="caution">
    <text evidence="4">The sequence shown here is derived from an EMBL/GenBank/DDBJ whole genome shotgun (WGS) entry which is preliminary data.</text>
</comment>
<evidence type="ECO:0000256" key="2">
    <source>
        <dbReference type="ARBA" id="ARBA00022679"/>
    </source>
</evidence>
<keyword evidence="3" id="KW-0012">Acyltransferase</keyword>
<dbReference type="Proteomes" id="UP001634393">
    <property type="component" value="Unassembled WGS sequence"/>
</dbReference>
<evidence type="ECO:0008006" key="6">
    <source>
        <dbReference type="Google" id="ProtNLM"/>
    </source>
</evidence>